<dbReference type="Proteomes" id="UP000251995">
    <property type="component" value="Chromosome"/>
</dbReference>
<protein>
    <submittedName>
        <fullName evidence="1">Phosphoglycerate mutase GpmB</fullName>
        <ecNumber evidence="1">5.4.2.-</ecNumber>
    </submittedName>
</protein>
<dbReference type="InterPro" id="IPR029033">
    <property type="entry name" value="His_PPase_superfam"/>
</dbReference>
<sequence length="161" mass="17093">MHTLFLLRHAQPANIAAGGGTDADRPLTALGRRQAELVGERLRLRGVGLALCSSALRTRQTFESTGLDCPAEVMDILYHGGVQSMRQRISEVEEQIATLLVVGHAPTIPALAGQLSDDSDDAGQIGSWYPPATLTEIAVGGPWADLAEDDSTGVLRGIQRP</sequence>
<dbReference type="Pfam" id="PF00300">
    <property type="entry name" value="His_Phos_1"/>
    <property type="match status" value="1"/>
</dbReference>
<evidence type="ECO:0000313" key="1">
    <source>
        <dbReference type="EMBL" id="AXE37840.1"/>
    </source>
</evidence>
<dbReference type="AlphaFoldDB" id="A0A344URE2"/>
<dbReference type="SUPFAM" id="SSF53254">
    <property type="entry name" value="Phosphoglycerate mutase-like"/>
    <property type="match status" value="1"/>
</dbReference>
<keyword evidence="2" id="KW-1185">Reference proteome</keyword>
<name>A0A344URE2_9ACTN</name>
<dbReference type="SMART" id="SM00855">
    <property type="entry name" value="PGAM"/>
    <property type="match status" value="1"/>
</dbReference>
<dbReference type="EMBL" id="CP025198">
    <property type="protein sequence ID" value="AXE37840.1"/>
    <property type="molecule type" value="Genomic_DNA"/>
</dbReference>
<dbReference type="OrthoDB" id="9810154at2"/>
<keyword evidence="1" id="KW-0413">Isomerase</keyword>
<organism evidence="1 2">
    <name type="scientific">Acidipropionibacterium virtanenii</name>
    <dbReference type="NCBI Taxonomy" id="2057246"/>
    <lineage>
        <taxon>Bacteria</taxon>
        <taxon>Bacillati</taxon>
        <taxon>Actinomycetota</taxon>
        <taxon>Actinomycetes</taxon>
        <taxon>Propionibacteriales</taxon>
        <taxon>Propionibacteriaceae</taxon>
        <taxon>Acidipropionibacterium</taxon>
    </lineage>
</organism>
<dbReference type="GO" id="GO:0016853">
    <property type="term" value="F:isomerase activity"/>
    <property type="evidence" value="ECO:0007669"/>
    <property type="project" value="UniProtKB-KW"/>
</dbReference>
<accession>A0A344URE2</accession>
<dbReference type="InterPro" id="IPR013078">
    <property type="entry name" value="His_Pase_superF_clade-1"/>
</dbReference>
<dbReference type="RefSeq" id="WP_114043946.1">
    <property type="nucleotide sequence ID" value="NZ_CP025198.1"/>
</dbReference>
<gene>
    <name evidence="1" type="primary">gpmB</name>
    <name evidence="1" type="ORF">JS278_00649</name>
</gene>
<proteinExistence type="predicted"/>
<dbReference type="EC" id="5.4.2.-" evidence="1"/>
<dbReference type="KEGG" id="acij:JS278_00649"/>
<dbReference type="Gene3D" id="3.40.50.1240">
    <property type="entry name" value="Phosphoglycerate mutase-like"/>
    <property type="match status" value="1"/>
</dbReference>
<evidence type="ECO:0000313" key="2">
    <source>
        <dbReference type="Proteomes" id="UP000251995"/>
    </source>
</evidence>
<dbReference type="CDD" id="cd07067">
    <property type="entry name" value="HP_PGM_like"/>
    <property type="match status" value="1"/>
</dbReference>
<reference evidence="1 2" key="1">
    <citation type="submission" date="2017-12" db="EMBL/GenBank/DDBJ databases">
        <title>The whole genome sequence of the Acidipropionibacterium virtanenii sp. nov. type strain JS278.</title>
        <authorList>
            <person name="Laine P."/>
            <person name="Deptula P."/>
            <person name="Varmanen P."/>
            <person name="Auvinen P."/>
        </authorList>
    </citation>
    <scope>NUCLEOTIDE SEQUENCE [LARGE SCALE GENOMIC DNA]</scope>
    <source>
        <strain evidence="1 2">JS278</strain>
    </source>
</reference>